<dbReference type="PROSITE" id="PS50056">
    <property type="entry name" value="TYR_PHOSPHATASE_2"/>
    <property type="match status" value="1"/>
</dbReference>
<reference evidence="2" key="2">
    <citation type="submission" date="2023-06" db="EMBL/GenBank/DDBJ databases">
        <authorList>
            <consortium name="Lawrence Berkeley National Laboratory"/>
            <person name="Haridas S."/>
            <person name="Hensen N."/>
            <person name="Bonometti L."/>
            <person name="Westerberg I."/>
            <person name="Brannstrom I.O."/>
            <person name="Guillou S."/>
            <person name="Cros-Aarteil S."/>
            <person name="Calhoun S."/>
            <person name="Kuo A."/>
            <person name="Mondo S."/>
            <person name="Pangilinan J."/>
            <person name="Riley R."/>
            <person name="Labutti K."/>
            <person name="Andreopoulos B."/>
            <person name="Lipzen A."/>
            <person name="Chen C."/>
            <person name="Yanf M."/>
            <person name="Daum C."/>
            <person name="Ng V."/>
            <person name="Clum A."/>
            <person name="Steindorff A."/>
            <person name="Ohm R."/>
            <person name="Martin F."/>
            <person name="Silar P."/>
            <person name="Natvig D."/>
            <person name="Lalanne C."/>
            <person name="Gautier V."/>
            <person name="Ament-Velasquez S.L."/>
            <person name="Kruys A."/>
            <person name="Hutchinson M.I."/>
            <person name="Powell A.J."/>
            <person name="Barry K."/>
            <person name="Miller A.N."/>
            <person name="Grigoriev I.V."/>
            <person name="Debuchy R."/>
            <person name="Gladieux P."/>
            <person name="Thoren M.H."/>
            <person name="Johannesson H."/>
        </authorList>
    </citation>
    <scope>NUCLEOTIDE SEQUENCE</scope>
    <source>
        <strain evidence="2">CBS 955.72</strain>
    </source>
</reference>
<organism evidence="2 3">
    <name type="scientific">Lasiosphaeria hispida</name>
    <dbReference type="NCBI Taxonomy" id="260671"/>
    <lineage>
        <taxon>Eukaryota</taxon>
        <taxon>Fungi</taxon>
        <taxon>Dikarya</taxon>
        <taxon>Ascomycota</taxon>
        <taxon>Pezizomycotina</taxon>
        <taxon>Sordariomycetes</taxon>
        <taxon>Sordariomycetidae</taxon>
        <taxon>Sordariales</taxon>
        <taxon>Lasiosphaeriaceae</taxon>
        <taxon>Lasiosphaeria</taxon>
    </lineage>
</organism>
<evidence type="ECO:0000259" key="1">
    <source>
        <dbReference type="PROSITE" id="PS50056"/>
    </source>
</evidence>
<dbReference type="Pfam" id="PF13350">
    <property type="entry name" value="Y_phosphatase3"/>
    <property type="match status" value="1"/>
</dbReference>
<evidence type="ECO:0000313" key="3">
    <source>
        <dbReference type="Proteomes" id="UP001275084"/>
    </source>
</evidence>
<proteinExistence type="predicted"/>
<comment type="caution">
    <text evidence="2">The sequence shown here is derived from an EMBL/GenBank/DDBJ whole genome shotgun (WGS) entry which is preliminary data.</text>
</comment>
<dbReference type="PROSITE" id="PS00383">
    <property type="entry name" value="TYR_PHOSPHATASE_1"/>
    <property type="match status" value="1"/>
</dbReference>
<feature type="domain" description="Tyrosine specific protein phosphatases" evidence="1">
    <location>
        <begin position="154"/>
        <end position="192"/>
    </location>
</feature>
<reference evidence="2" key="1">
    <citation type="journal article" date="2023" name="Mol. Phylogenet. Evol.">
        <title>Genome-scale phylogeny and comparative genomics of the fungal order Sordariales.</title>
        <authorList>
            <person name="Hensen N."/>
            <person name="Bonometti L."/>
            <person name="Westerberg I."/>
            <person name="Brannstrom I.O."/>
            <person name="Guillou S."/>
            <person name="Cros-Aarteil S."/>
            <person name="Calhoun S."/>
            <person name="Haridas S."/>
            <person name="Kuo A."/>
            <person name="Mondo S."/>
            <person name="Pangilinan J."/>
            <person name="Riley R."/>
            <person name="LaButti K."/>
            <person name="Andreopoulos B."/>
            <person name="Lipzen A."/>
            <person name="Chen C."/>
            <person name="Yan M."/>
            <person name="Daum C."/>
            <person name="Ng V."/>
            <person name="Clum A."/>
            <person name="Steindorff A."/>
            <person name="Ohm R.A."/>
            <person name="Martin F."/>
            <person name="Silar P."/>
            <person name="Natvig D.O."/>
            <person name="Lalanne C."/>
            <person name="Gautier V."/>
            <person name="Ament-Velasquez S.L."/>
            <person name="Kruys A."/>
            <person name="Hutchinson M.I."/>
            <person name="Powell A.J."/>
            <person name="Barry K."/>
            <person name="Miller A.N."/>
            <person name="Grigoriev I.V."/>
            <person name="Debuchy R."/>
            <person name="Gladieux P."/>
            <person name="Hiltunen Thoren M."/>
            <person name="Johannesson H."/>
        </authorList>
    </citation>
    <scope>NUCLEOTIDE SEQUENCE</scope>
    <source>
        <strain evidence="2">CBS 955.72</strain>
    </source>
</reference>
<dbReference type="AlphaFoldDB" id="A0AAJ0MLB0"/>
<dbReference type="Gene3D" id="3.90.190.10">
    <property type="entry name" value="Protein tyrosine phosphatase superfamily"/>
    <property type="match status" value="1"/>
</dbReference>
<accession>A0AAJ0MLB0</accession>
<dbReference type="PANTHER" id="PTHR31126">
    <property type="entry name" value="TYROSINE-PROTEIN PHOSPHATASE"/>
    <property type="match status" value="1"/>
</dbReference>
<dbReference type="PANTHER" id="PTHR31126:SF1">
    <property type="entry name" value="TYROSINE SPECIFIC PROTEIN PHOSPHATASES DOMAIN-CONTAINING PROTEIN"/>
    <property type="match status" value="1"/>
</dbReference>
<dbReference type="GO" id="GO:0004721">
    <property type="term" value="F:phosphoprotein phosphatase activity"/>
    <property type="evidence" value="ECO:0007669"/>
    <property type="project" value="InterPro"/>
</dbReference>
<evidence type="ECO:0000313" key="2">
    <source>
        <dbReference type="EMBL" id="KAK3364458.1"/>
    </source>
</evidence>
<dbReference type="SUPFAM" id="SSF52799">
    <property type="entry name" value="(Phosphotyrosine protein) phosphatases II"/>
    <property type="match status" value="1"/>
</dbReference>
<dbReference type="InterPro" id="IPR016130">
    <property type="entry name" value="Tyr_Pase_AS"/>
</dbReference>
<protein>
    <submittedName>
        <fullName evidence="2">Protein-tyrosine phosphatase-like protein</fullName>
    </submittedName>
</protein>
<dbReference type="InterPro" id="IPR000387">
    <property type="entry name" value="Tyr_Pase_dom"/>
</dbReference>
<dbReference type="Proteomes" id="UP001275084">
    <property type="component" value="Unassembled WGS sequence"/>
</dbReference>
<dbReference type="InterPro" id="IPR029021">
    <property type="entry name" value="Prot-tyrosine_phosphatase-like"/>
</dbReference>
<sequence length="305" mass="33398">MAANATDQHIQPTVPLPTPPFVITPGLDNLRDVGGYCLATEPDKAIRRGVLFRSADLTQLGDEGVAVLRQLKISHVFDLRSVAELKRDGSSPEYAQLPAGWGAQRVFVPVFRDQDYSPEALAVRFRNYSDGAQGFVRAYASILAAAADSTNASAPFRTIIEHLAAASAAPTPVLVHCTAGKDRTGVICALVLALCGVSDEVIAYEYSLTDLGLAPRKEAIVQHLIADKALFGDRPRAERMVQSRKENMLATLDMIREKYDSVESYVVDHCRVSRETVEQLRRNLIVKTDANESAIDWQAHAKLIE</sequence>
<keyword evidence="3" id="KW-1185">Reference proteome</keyword>
<dbReference type="InterPro" id="IPR026893">
    <property type="entry name" value="Tyr/Ser_Pase_IphP-type"/>
</dbReference>
<name>A0AAJ0MLB0_9PEZI</name>
<dbReference type="EMBL" id="JAUIQD010000001">
    <property type="protein sequence ID" value="KAK3364458.1"/>
    <property type="molecule type" value="Genomic_DNA"/>
</dbReference>
<dbReference type="FunFam" id="3.90.190.10:FF:000123">
    <property type="entry name" value="Similar to protein tyrosine/serine phosphatase"/>
    <property type="match status" value="1"/>
</dbReference>
<gene>
    <name evidence="2" type="ORF">B0T25DRAFT_598605</name>
</gene>